<dbReference type="InterPro" id="IPR050498">
    <property type="entry name" value="Ycf3"/>
</dbReference>
<gene>
    <name evidence="8" type="ORF">RBB77_11120</name>
</gene>
<dbReference type="Pfam" id="PF13181">
    <property type="entry name" value="TPR_8"/>
    <property type="match status" value="1"/>
</dbReference>
<evidence type="ECO:0000256" key="5">
    <source>
        <dbReference type="PROSITE-ProRule" id="PRU01091"/>
    </source>
</evidence>
<reference evidence="8" key="1">
    <citation type="submission" date="2023-08" db="EMBL/GenBank/DDBJ databases">
        <authorList>
            <person name="Messyasz A."/>
            <person name="Mannisto M.K."/>
            <person name="Kerkhof L.J."/>
            <person name="Haggblom M."/>
        </authorList>
    </citation>
    <scope>NUCLEOTIDE SEQUENCE</scope>
    <source>
        <strain evidence="8">X5P6</strain>
    </source>
</reference>
<evidence type="ECO:0000256" key="3">
    <source>
        <dbReference type="ARBA" id="ARBA00023125"/>
    </source>
</evidence>
<dbReference type="Pfam" id="PF13432">
    <property type="entry name" value="TPR_16"/>
    <property type="match status" value="1"/>
</dbReference>
<dbReference type="Pfam" id="PF00486">
    <property type="entry name" value="Trans_reg_C"/>
    <property type="match status" value="1"/>
</dbReference>
<dbReference type="KEGG" id="tpsc:RBB77_11120"/>
<dbReference type="PROSITE" id="PS51755">
    <property type="entry name" value="OMPR_PHOB"/>
    <property type="match status" value="1"/>
</dbReference>
<dbReference type="PANTHER" id="PTHR44858">
    <property type="entry name" value="TETRATRICOPEPTIDE REPEAT PROTEIN 6"/>
    <property type="match status" value="1"/>
</dbReference>
<dbReference type="InterPro" id="IPR036388">
    <property type="entry name" value="WH-like_DNA-bd_sf"/>
</dbReference>
<dbReference type="PANTHER" id="PTHR44858:SF1">
    <property type="entry name" value="UDP-N-ACETYLGLUCOSAMINE--PEPTIDE N-ACETYLGLUCOSAMINYLTRANSFERASE SPINDLY-RELATED"/>
    <property type="match status" value="1"/>
</dbReference>
<dbReference type="RefSeq" id="WP_353067444.1">
    <property type="nucleotide sequence ID" value="NZ_CP132942.1"/>
</dbReference>
<dbReference type="GO" id="GO:0000160">
    <property type="term" value="P:phosphorelay signal transduction system"/>
    <property type="evidence" value="ECO:0007669"/>
    <property type="project" value="InterPro"/>
</dbReference>
<dbReference type="InterPro" id="IPR001867">
    <property type="entry name" value="OmpR/PhoB-type_DNA-bd"/>
</dbReference>
<dbReference type="InterPro" id="IPR011990">
    <property type="entry name" value="TPR-like_helical_dom_sf"/>
</dbReference>
<dbReference type="EMBL" id="CP132942">
    <property type="protein sequence ID" value="XCB35419.1"/>
    <property type="molecule type" value="Genomic_DNA"/>
</dbReference>
<proteinExistence type="predicted"/>
<dbReference type="SUPFAM" id="SSF48452">
    <property type="entry name" value="TPR-like"/>
    <property type="match status" value="2"/>
</dbReference>
<evidence type="ECO:0000259" key="7">
    <source>
        <dbReference type="PROSITE" id="PS51755"/>
    </source>
</evidence>
<dbReference type="CDD" id="cd00383">
    <property type="entry name" value="trans_reg_C"/>
    <property type="match status" value="1"/>
</dbReference>
<keyword evidence="2 4" id="KW-0802">TPR repeat</keyword>
<keyword evidence="6" id="KW-0812">Transmembrane</keyword>
<feature type="DNA-binding region" description="OmpR/PhoB-type" evidence="5">
    <location>
        <begin position="6"/>
        <end position="104"/>
    </location>
</feature>
<keyword evidence="6" id="KW-0472">Membrane</keyword>
<dbReference type="PROSITE" id="PS50005">
    <property type="entry name" value="TPR"/>
    <property type="match status" value="1"/>
</dbReference>
<feature type="transmembrane region" description="Helical" evidence="6">
    <location>
        <begin position="158"/>
        <end position="179"/>
    </location>
</feature>
<dbReference type="AlphaFoldDB" id="A0AAU7ZWS9"/>
<dbReference type="SMART" id="SM00028">
    <property type="entry name" value="TPR"/>
    <property type="match status" value="4"/>
</dbReference>
<organism evidence="8">
    <name type="scientific">Tunturiibacter psychrotolerans</name>
    <dbReference type="NCBI Taxonomy" id="3069686"/>
    <lineage>
        <taxon>Bacteria</taxon>
        <taxon>Pseudomonadati</taxon>
        <taxon>Acidobacteriota</taxon>
        <taxon>Terriglobia</taxon>
        <taxon>Terriglobales</taxon>
        <taxon>Acidobacteriaceae</taxon>
        <taxon>Tunturiibacter</taxon>
    </lineage>
</organism>
<dbReference type="InterPro" id="IPR016032">
    <property type="entry name" value="Sig_transdc_resp-reg_C-effctor"/>
</dbReference>
<evidence type="ECO:0000313" key="8">
    <source>
        <dbReference type="EMBL" id="XCB35419.1"/>
    </source>
</evidence>
<feature type="repeat" description="TPR" evidence="4">
    <location>
        <begin position="449"/>
        <end position="482"/>
    </location>
</feature>
<dbReference type="SMART" id="SM00862">
    <property type="entry name" value="Trans_reg_C"/>
    <property type="match status" value="1"/>
</dbReference>
<evidence type="ECO:0000256" key="1">
    <source>
        <dbReference type="ARBA" id="ARBA00022737"/>
    </source>
</evidence>
<reference evidence="8" key="2">
    <citation type="journal article" date="2024" name="Environ. Microbiol.">
        <title>Genome analysis and description of Tunturibacter gen. nov. expands the diversity of Terriglobia in tundra soils.</title>
        <authorList>
            <person name="Messyasz A."/>
            <person name="Mannisto M.K."/>
            <person name="Kerkhof L.J."/>
            <person name="Haggblom M.M."/>
        </authorList>
    </citation>
    <scope>NUCLEOTIDE SEQUENCE</scope>
    <source>
        <strain evidence="8">X5P6</strain>
    </source>
</reference>
<keyword evidence="1" id="KW-0677">Repeat</keyword>
<dbReference type="GO" id="GO:0003677">
    <property type="term" value="F:DNA binding"/>
    <property type="evidence" value="ECO:0007669"/>
    <property type="project" value="UniProtKB-UniRule"/>
</dbReference>
<evidence type="ECO:0000256" key="6">
    <source>
        <dbReference type="SAM" id="Phobius"/>
    </source>
</evidence>
<evidence type="ECO:0000256" key="4">
    <source>
        <dbReference type="PROSITE-ProRule" id="PRU00339"/>
    </source>
</evidence>
<dbReference type="GO" id="GO:0006355">
    <property type="term" value="P:regulation of DNA-templated transcription"/>
    <property type="evidence" value="ECO:0007669"/>
    <property type="project" value="InterPro"/>
</dbReference>
<name>A0AAU7ZWS9_9BACT</name>
<sequence length="789" mass="87194">MSFVANRLVKFEEYEIDRARWQLSWRDEALPLNRKTFDLLLYLVDHADRVVGKEELLRTLWPESFVEESNLTQHIFLLRKALSRHDSGLKFIETVPGRGYRFTAIITEQLPVDRMVISASESITRITLEEEVDTSESASQRFEVTQPLLSAPLGKRHIYWIAGGSVVAVALCVAVWFGWQRWLDRSGGAPVQLVLTPMEGTTGDAILDKSLTQALRMDLAQSPYVSVVPGSIVGATLTQMMHKPDEAMTPAMAREVCERTNSQGVLSGNIAKVGQHFLITEEASNCVDGSVIGAAKREVESTEHLPREIDGLAETLRQTLGESRRSIARFSTPLFSADTASLDALKAYSRASYDSERGKRAEAIELLKQAIAFDPNFATAYFDLSTNYRGSGDHEAELAAIQKAYNLRSYVSQAVQFAIVARYNTLVTGDLFAAERNLQSWTEIYPRNATAWNNLSSVQHEIGRVSEAVSSSERALELMPSNQAMYVNLAVRQLHANNPTAARATLDRAIAKGLDGDRVRNFYMELAYYQRDDVLMQTQIAWSAAHTNSPFFFLTQAQIAAAEGRLADEQRLLGKAAALFRTQGLADVADSNSRIVVVGLIESGQKEAGEKLFHSVPPDPADPWYLLGLAYTGDPQGALAGVKAMQAKYPKGALVNLFWTPYIEAEIDLASHKPKDAVAVLEPTRALDGRDLFLPELRGDTFLAAGEPLRAEKEYREVLAHPSLEPISANIPLAWLGLGRALAAEGNRAAATNAYQHFFSLWAHADPDAMYLKQAKQEFATLQTVSLAK</sequence>
<protein>
    <submittedName>
        <fullName evidence="8">Winged helix-turn-helix domain-containing protein</fullName>
    </submittedName>
</protein>
<dbReference type="SUPFAM" id="SSF46894">
    <property type="entry name" value="C-terminal effector domain of the bipartite response regulators"/>
    <property type="match status" value="1"/>
</dbReference>
<dbReference type="Gene3D" id="1.25.40.10">
    <property type="entry name" value="Tetratricopeptide repeat domain"/>
    <property type="match status" value="2"/>
</dbReference>
<dbReference type="Gene3D" id="1.10.10.10">
    <property type="entry name" value="Winged helix-like DNA-binding domain superfamily/Winged helix DNA-binding domain"/>
    <property type="match status" value="1"/>
</dbReference>
<evidence type="ECO:0000256" key="2">
    <source>
        <dbReference type="ARBA" id="ARBA00022803"/>
    </source>
</evidence>
<keyword evidence="3 5" id="KW-0238">DNA-binding</keyword>
<feature type="domain" description="OmpR/PhoB-type" evidence="7">
    <location>
        <begin position="6"/>
        <end position="104"/>
    </location>
</feature>
<accession>A0AAU7ZWS9</accession>
<dbReference type="InterPro" id="IPR019734">
    <property type="entry name" value="TPR_rpt"/>
</dbReference>
<keyword evidence="6" id="KW-1133">Transmembrane helix</keyword>